<proteinExistence type="predicted"/>
<sequence>MLSENPFYWTLLLGGAALFWRQRRACALYGRYAPGQAQGRCYPAGLAWFLQEVPALLTPLLLLLWSGTGFETGTLLLLGTFVLHYGYRSLIYAFLTRGRPVPQHIIVFSAAFCGLNGVLQGHHLLHCAHFDHTWMTRTRLAAGGSGEPGAPGGGRILKHVNKNKQINLQDFCGKQYKQVGPWSSMGRNLKPAPGGLWWDCRI</sequence>
<evidence type="ECO:0000313" key="3">
    <source>
        <dbReference type="Proteomes" id="UP000694383"/>
    </source>
</evidence>
<keyword evidence="3" id="KW-1185">Reference proteome</keyword>
<keyword evidence="1" id="KW-1133">Transmembrane helix</keyword>
<dbReference type="AlphaFoldDB" id="A0A8C8DMT9"/>
<feature type="transmembrane region" description="Helical" evidence="1">
    <location>
        <begin position="42"/>
        <end position="63"/>
    </location>
</feature>
<accession>A0A8C8DMT9</accession>
<reference evidence="2" key="1">
    <citation type="submission" date="2025-08" db="UniProtKB">
        <authorList>
            <consortium name="Ensembl"/>
        </authorList>
    </citation>
    <scope>IDENTIFICATION</scope>
</reference>
<dbReference type="Ensembl" id="ENSOSIT00000017554.1">
    <property type="protein sequence ID" value="ENSOSIP00000016604.1"/>
    <property type="gene ID" value="ENSOSIG00000009132.1"/>
</dbReference>
<keyword evidence="1" id="KW-0812">Transmembrane</keyword>
<organism evidence="2 3">
    <name type="scientific">Oryzias sinensis</name>
    <name type="common">Chinese medaka</name>
    <dbReference type="NCBI Taxonomy" id="183150"/>
    <lineage>
        <taxon>Eukaryota</taxon>
        <taxon>Metazoa</taxon>
        <taxon>Chordata</taxon>
        <taxon>Craniata</taxon>
        <taxon>Vertebrata</taxon>
        <taxon>Euteleostomi</taxon>
        <taxon>Actinopterygii</taxon>
        <taxon>Neopterygii</taxon>
        <taxon>Teleostei</taxon>
        <taxon>Neoteleostei</taxon>
        <taxon>Acanthomorphata</taxon>
        <taxon>Ovalentaria</taxon>
        <taxon>Atherinomorphae</taxon>
        <taxon>Beloniformes</taxon>
        <taxon>Adrianichthyidae</taxon>
        <taxon>Oryziinae</taxon>
        <taxon>Oryzias</taxon>
    </lineage>
</organism>
<protein>
    <submittedName>
        <fullName evidence="2">Uncharacterized protein</fullName>
    </submittedName>
</protein>
<keyword evidence="1" id="KW-0472">Membrane</keyword>
<reference evidence="2" key="2">
    <citation type="submission" date="2025-09" db="UniProtKB">
        <authorList>
            <consortium name="Ensembl"/>
        </authorList>
    </citation>
    <scope>IDENTIFICATION</scope>
</reference>
<evidence type="ECO:0000313" key="2">
    <source>
        <dbReference type="Ensembl" id="ENSOSIP00000016604.1"/>
    </source>
</evidence>
<name>A0A8C8DMT9_9TELE</name>
<evidence type="ECO:0000256" key="1">
    <source>
        <dbReference type="SAM" id="Phobius"/>
    </source>
</evidence>
<dbReference type="Proteomes" id="UP000694383">
    <property type="component" value="Unplaced"/>
</dbReference>
<feature type="transmembrane region" description="Helical" evidence="1">
    <location>
        <begin position="75"/>
        <end position="95"/>
    </location>
</feature>